<dbReference type="Gene3D" id="2.40.160.50">
    <property type="entry name" value="membrane protein fhac: a member of the omp85/tpsb transporter family"/>
    <property type="match status" value="1"/>
</dbReference>
<feature type="domain" description="TamA POTRA" evidence="6">
    <location>
        <begin position="33"/>
        <end position="107"/>
    </location>
</feature>
<evidence type="ECO:0000256" key="1">
    <source>
        <dbReference type="ARBA" id="ARBA00004370"/>
    </source>
</evidence>
<reference evidence="7" key="2">
    <citation type="submission" date="2023-10" db="EMBL/GenBank/DDBJ databases">
        <authorList>
            <person name="Koga R."/>
            <person name="Fukatsu T."/>
        </authorList>
    </citation>
    <scope>NUCLEOTIDE SEQUENCE</scope>
    <source>
        <strain evidence="7">Kw-01</strain>
    </source>
</reference>
<dbReference type="GO" id="GO:0019867">
    <property type="term" value="C:outer membrane"/>
    <property type="evidence" value="ECO:0007669"/>
    <property type="project" value="InterPro"/>
</dbReference>
<dbReference type="InterPro" id="IPR000184">
    <property type="entry name" value="Bac_surfAg_D15"/>
</dbReference>
<dbReference type="Pfam" id="PF17243">
    <property type="entry name" value="POTRA_TamA_1"/>
    <property type="match status" value="1"/>
</dbReference>
<keyword evidence="3" id="KW-1133">Transmembrane helix</keyword>
<proteinExistence type="predicted"/>
<reference evidence="7" key="1">
    <citation type="journal article" date="2023" name="Front. Microbiol.">
        <title>Genome analysis of Candidatus Aschnera chinzeii, the bacterial endosymbiont of the blood-sucking bat fly Penicillidia jenynsii (Insecta: Diptera: Nycteribiidae).</title>
        <authorList>
            <person name="Koga R."/>
            <person name="Moriyama M."/>
            <person name="Nozaki T."/>
            <person name="Fukatsu T."/>
        </authorList>
    </citation>
    <scope>NUCLEOTIDE SEQUENCE</scope>
    <source>
        <strain evidence="7">Kw-01</strain>
    </source>
</reference>
<dbReference type="AlphaFoldDB" id="A0AAT9G497"/>
<name>A0AAT9G497_9ENTR</name>
<dbReference type="Pfam" id="PF07244">
    <property type="entry name" value="POTRA"/>
    <property type="match status" value="1"/>
</dbReference>
<evidence type="ECO:0000259" key="4">
    <source>
        <dbReference type="Pfam" id="PF01103"/>
    </source>
</evidence>
<gene>
    <name evidence="7" type="ORF">ACHINZ_2030</name>
</gene>
<dbReference type="Gene3D" id="3.10.20.310">
    <property type="entry name" value="membrane protein fhac"/>
    <property type="match status" value="3"/>
</dbReference>
<dbReference type="EMBL" id="AP028961">
    <property type="protein sequence ID" value="BET44533.1"/>
    <property type="molecule type" value="Genomic_DNA"/>
</dbReference>
<feature type="domain" description="POTRA" evidence="5">
    <location>
        <begin position="197"/>
        <end position="268"/>
    </location>
</feature>
<evidence type="ECO:0000313" key="7">
    <source>
        <dbReference type="EMBL" id="BET44533.1"/>
    </source>
</evidence>
<protein>
    <submittedName>
        <fullName evidence="7">Autotransporter assembly complex family protein</fullName>
    </submittedName>
</protein>
<organism evidence="7">
    <name type="scientific">Candidatus Aschnera chinzeii</name>
    <dbReference type="NCBI Taxonomy" id="1485666"/>
    <lineage>
        <taxon>Bacteria</taxon>
        <taxon>Pseudomonadati</taxon>
        <taxon>Pseudomonadota</taxon>
        <taxon>Gammaproteobacteria</taxon>
        <taxon>Enterobacterales</taxon>
        <taxon>Enterobacteriaceae</taxon>
        <taxon>Candidatus Aschnera</taxon>
    </lineage>
</organism>
<evidence type="ECO:0000259" key="6">
    <source>
        <dbReference type="Pfam" id="PF17243"/>
    </source>
</evidence>
<keyword evidence="3" id="KW-0812">Transmembrane</keyword>
<dbReference type="InterPro" id="IPR010827">
    <property type="entry name" value="BamA/TamA_POTRA"/>
</dbReference>
<feature type="domain" description="Bacterial surface antigen (D15)" evidence="4">
    <location>
        <begin position="276"/>
        <end position="587"/>
    </location>
</feature>
<feature type="transmembrane region" description="Helical" evidence="3">
    <location>
        <begin position="7"/>
        <end position="27"/>
    </location>
</feature>
<evidence type="ECO:0000256" key="2">
    <source>
        <dbReference type="ARBA" id="ARBA00023136"/>
    </source>
</evidence>
<dbReference type="InterPro" id="IPR035243">
    <property type="entry name" value="TamA_POTRA_Dom_1"/>
</dbReference>
<comment type="subcellular location">
    <subcellularLocation>
        <location evidence="1">Membrane</location>
    </subcellularLocation>
</comment>
<evidence type="ECO:0000259" key="5">
    <source>
        <dbReference type="Pfam" id="PF07244"/>
    </source>
</evidence>
<sequence length="589" mass="68347">MYFLQCIYKTLFIIIFIGNFLIAKYAVSNTQGIKVYGLHGDLKNKINIQLSNIIKNNNEDINKILNSANTVLQTGLKSFGYYNSKITFHYQKSNFSDNHTIIIHINPGEPIYVSKITIFFTGDGKFDKEYLQLINKKKILEGTILSHSNYEKFKNSFISLAINRGYFKAKMKQSKLIISLKHKKSFWYFYFDSGIRYRFGDLKYQGSQIQKNILDKIVPFKYKDFYNIEQLLKFNSLLVKTGWFDSVLVTPNITYALKHNLVMVPINVLLLPRVRNYIELGGGYSNDGGFRIKSAWNKPWINSKGQNFFSNISVSQLEQAIDASYKIFLQNNPIKNYYIIQSGYKHIFLNKLHSNTTTLNLLRTWNYYNKWQCTINLRWTLNHFFQNNQYNNSMLVYPGIHFNKFKRHDSNIIPYTGSSQKYGIDISSKKLGSKINFIILQTENIWIKAINEKDRYIIRSSLGIINTQDINSIPPDLRFFVGGSYIIRGYDYDQNNLLKNKTINVGASKRFILSSEYLHNINQNLWVSSFIDIGDVANNFNFKNIKIGSGFGLRWISPIGVIKLDCASPINQLSNSKKIKLHFGLGFDL</sequence>
<evidence type="ECO:0000256" key="3">
    <source>
        <dbReference type="SAM" id="Phobius"/>
    </source>
</evidence>
<dbReference type="Pfam" id="PF01103">
    <property type="entry name" value="Omp85"/>
    <property type="match status" value="1"/>
</dbReference>
<accession>A0AAT9G497</accession>
<keyword evidence="2 3" id="KW-0472">Membrane</keyword>